<dbReference type="PANTHER" id="PTHR43133">
    <property type="entry name" value="RNA POLYMERASE ECF-TYPE SIGMA FACTO"/>
    <property type="match status" value="1"/>
</dbReference>
<keyword evidence="9" id="KW-1185">Reference proteome</keyword>
<dbReference type="InterPro" id="IPR039425">
    <property type="entry name" value="RNA_pol_sigma-70-like"/>
</dbReference>
<evidence type="ECO:0000256" key="5">
    <source>
        <dbReference type="ARBA" id="ARBA00023163"/>
    </source>
</evidence>
<dbReference type="GO" id="GO:0003677">
    <property type="term" value="F:DNA binding"/>
    <property type="evidence" value="ECO:0007669"/>
    <property type="project" value="UniProtKB-KW"/>
</dbReference>
<dbReference type="CDD" id="cd06171">
    <property type="entry name" value="Sigma70_r4"/>
    <property type="match status" value="1"/>
</dbReference>
<dbReference type="RefSeq" id="WP_163964787.1">
    <property type="nucleotide sequence ID" value="NZ_JAAGNX010000002.1"/>
</dbReference>
<protein>
    <submittedName>
        <fullName evidence="8">RNA polymerase sigma factor</fullName>
    </submittedName>
</protein>
<dbReference type="Pfam" id="PF04542">
    <property type="entry name" value="Sigma70_r2"/>
    <property type="match status" value="1"/>
</dbReference>
<dbReference type="InterPro" id="IPR013324">
    <property type="entry name" value="RNA_pol_sigma_r3/r4-like"/>
</dbReference>
<name>A0A6B2M0W1_9BACT</name>
<dbReference type="Gene3D" id="1.10.10.10">
    <property type="entry name" value="Winged helix-like DNA-binding domain superfamily/Winged helix DNA-binding domain"/>
    <property type="match status" value="1"/>
</dbReference>
<evidence type="ECO:0000256" key="4">
    <source>
        <dbReference type="ARBA" id="ARBA00023125"/>
    </source>
</evidence>
<keyword evidence="2" id="KW-0805">Transcription regulation</keyword>
<dbReference type="SUPFAM" id="SSF88659">
    <property type="entry name" value="Sigma3 and sigma4 domains of RNA polymerase sigma factors"/>
    <property type="match status" value="1"/>
</dbReference>
<dbReference type="InterPro" id="IPR036388">
    <property type="entry name" value="WH-like_DNA-bd_sf"/>
</dbReference>
<comment type="caution">
    <text evidence="8">The sequence shown here is derived from an EMBL/GenBank/DDBJ whole genome shotgun (WGS) entry which is preliminary data.</text>
</comment>
<sequence length="171" mass="19567">MKTPAAVRSGIDLEEAVREHYKTVYRFALHLAKRPEDAADLTQYAYERLARKHRDIQDPSKVKAWLNSTVYRKFIDQKRRLTRFPEVEFDEEIGNHEAPVSDSGNRIDAAAAVAALNELEDDLRAPLSLFYLESSTYKEIATILGLPIGTVMSRLYRGKEKLYQHLTGQLS</sequence>
<proteinExistence type="inferred from homology"/>
<evidence type="ECO:0000313" key="9">
    <source>
        <dbReference type="Proteomes" id="UP000478417"/>
    </source>
</evidence>
<accession>A0A6B2M0W1</accession>
<gene>
    <name evidence="8" type="ORF">G0Q06_09125</name>
</gene>
<feature type="domain" description="RNA polymerase sigma-70 region 2" evidence="6">
    <location>
        <begin position="17"/>
        <end position="83"/>
    </location>
</feature>
<evidence type="ECO:0000313" key="8">
    <source>
        <dbReference type="EMBL" id="NDV62611.1"/>
    </source>
</evidence>
<evidence type="ECO:0000259" key="6">
    <source>
        <dbReference type="Pfam" id="PF04542"/>
    </source>
</evidence>
<evidence type="ECO:0000256" key="1">
    <source>
        <dbReference type="ARBA" id="ARBA00010641"/>
    </source>
</evidence>
<feature type="domain" description="RNA polymerase sigma factor 70 region 4 type 2" evidence="7">
    <location>
        <begin position="113"/>
        <end position="162"/>
    </location>
</feature>
<dbReference type="NCBIfam" id="TIGR02937">
    <property type="entry name" value="sigma70-ECF"/>
    <property type="match status" value="1"/>
</dbReference>
<dbReference type="PANTHER" id="PTHR43133:SF8">
    <property type="entry name" value="RNA POLYMERASE SIGMA FACTOR HI_1459-RELATED"/>
    <property type="match status" value="1"/>
</dbReference>
<dbReference type="InterPro" id="IPR013325">
    <property type="entry name" value="RNA_pol_sigma_r2"/>
</dbReference>
<dbReference type="Pfam" id="PF08281">
    <property type="entry name" value="Sigma70_r4_2"/>
    <property type="match status" value="1"/>
</dbReference>
<evidence type="ECO:0000256" key="2">
    <source>
        <dbReference type="ARBA" id="ARBA00023015"/>
    </source>
</evidence>
<dbReference type="EMBL" id="JAAGNX010000002">
    <property type="protein sequence ID" value="NDV62611.1"/>
    <property type="molecule type" value="Genomic_DNA"/>
</dbReference>
<dbReference type="InterPro" id="IPR013249">
    <property type="entry name" value="RNA_pol_sigma70_r4_t2"/>
</dbReference>
<organism evidence="8 9">
    <name type="scientific">Oceanipulchritudo coccoides</name>
    <dbReference type="NCBI Taxonomy" id="2706888"/>
    <lineage>
        <taxon>Bacteria</taxon>
        <taxon>Pseudomonadati</taxon>
        <taxon>Verrucomicrobiota</taxon>
        <taxon>Opitutia</taxon>
        <taxon>Puniceicoccales</taxon>
        <taxon>Oceanipulchritudinaceae</taxon>
        <taxon>Oceanipulchritudo</taxon>
    </lineage>
</organism>
<dbReference type="Gene3D" id="1.10.1740.10">
    <property type="match status" value="1"/>
</dbReference>
<comment type="similarity">
    <text evidence="1">Belongs to the sigma-70 factor family. ECF subfamily.</text>
</comment>
<dbReference type="InterPro" id="IPR007627">
    <property type="entry name" value="RNA_pol_sigma70_r2"/>
</dbReference>
<dbReference type="Proteomes" id="UP000478417">
    <property type="component" value="Unassembled WGS sequence"/>
</dbReference>
<dbReference type="InterPro" id="IPR014284">
    <property type="entry name" value="RNA_pol_sigma-70_dom"/>
</dbReference>
<dbReference type="GO" id="GO:0006352">
    <property type="term" value="P:DNA-templated transcription initiation"/>
    <property type="evidence" value="ECO:0007669"/>
    <property type="project" value="InterPro"/>
</dbReference>
<keyword evidence="4" id="KW-0238">DNA-binding</keyword>
<keyword evidence="5" id="KW-0804">Transcription</keyword>
<dbReference type="SUPFAM" id="SSF88946">
    <property type="entry name" value="Sigma2 domain of RNA polymerase sigma factors"/>
    <property type="match status" value="1"/>
</dbReference>
<keyword evidence="3" id="KW-0731">Sigma factor</keyword>
<dbReference type="GO" id="GO:0016987">
    <property type="term" value="F:sigma factor activity"/>
    <property type="evidence" value="ECO:0007669"/>
    <property type="project" value="UniProtKB-KW"/>
</dbReference>
<reference evidence="8 9" key="1">
    <citation type="submission" date="2020-02" db="EMBL/GenBank/DDBJ databases">
        <title>Albibacoteraceae fam. nov., the first described family within the subdivision 4 Verrucomicrobia.</title>
        <authorList>
            <person name="Xi F."/>
        </authorList>
    </citation>
    <scope>NUCLEOTIDE SEQUENCE [LARGE SCALE GENOMIC DNA]</scope>
    <source>
        <strain evidence="8 9">CK1056</strain>
    </source>
</reference>
<evidence type="ECO:0000256" key="3">
    <source>
        <dbReference type="ARBA" id="ARBA00023082"/>
    </source>
</evidence>
<evidence type="ECO:0000259" key="7">
    <source>
        <dbReference type="Pfam" id="PF08281"/>
    </source>
</evidence>
<dbReference type="AlphaFoldDB" id="A0A6B2M0W1"/>